<dbReference type="RefSeq" id="WP_146401332.1">
    <property type="nucleotide sequence ID" value="NZ_SJPQ01000003.1"/>
</dbReference>
<organism evidence="3 4">
    <name type="scientific">Pseudobythopirellula maris</name>
    <dbReference type="NCBI Taxonomy" id="2527991"/>
    <lineage>
        <taxon>Bacteria</taxon>
        <taxon>Pseudomonadati</taxon>
        <taxon>Planctomycetota</taxon>
        <taxon>Planctomycetia</taxon>
        <taxon>Pirellulales</taxon>
        <taxon>Lacipirellulaceae</taxon>
        <taxon>Pseudobythopirellula</taxon>
    </lineage>
</organism>
<evidence type="ECO:0000256" key="1">
    <source>
        <dbReference type="SAM" id="Coils"/>
    </source>
</evidence>
<dbReference type="SUPFAM" id="SSF53300">
    <property type="entry name" value="vWA-like"/>
    <property type="match status" value="1"/>
</dbReference>
<evidence type="ECO:0000313" key="4">
    <source>
        <dbReference type="Proteomes" id="UP000315440"/>
    </source>
</evidence>
<dbReference type="Gene3D" id="3.40.50.410">
    <property type="entry name" value="von Willebrand factor, type A domain"/>
    <property type="match status" value="1"/>
</dbReference>
<proteinExistence type="predicted"/>
<dbReference type="InterPro" id="IPR036465">
    <property type="entry name" value="vWFA_dom_sf"/>
</dbReference>
<sequence>MANRKTLGGVIHAYQKYDPMRLPSPTEPPPDVVSAAMEHALMFGERRELTEEELARAVRLDPSQIAGLGPSIDALRAMLEERKRKILERYETRKARKRARKALHSEAAGIDAPREHADRLRRAVQEEQLRDLERLWYAAGDDNSPLARALVGLIERMTDKYQVDELAAKYTFTGRETMTVPQALAIKEELEKIDELLKQLEEAAETAQIGVIDIEMLSEFAEPGDVDGLSALQQQVQDYLREAAERQGLEQSGGSFRLTPQAMRVFQGKLLERLFSDIEASRSGRHAGDLTGEGAVETEKTKPYEFGDSVANMDVVQTFTNALIREAGETGADAGDDCGLRNADRGIDEGDNPSASSRIPQSAIRISSDDIVIHKTRNNPNAATSVVMDMSGSMRYDGQYINVKRMALALEGLLRSEYPGDHLSFVEAYSFGKLVPPGKVVNLMPKPVTITNPVVHLKADMSRDDISESMVPPHFTNLQHALSIARRQLAAQDTPNRQIVLITDGLPTAHFEEETLFLLYPPDPRTEAATLREGLLCAREGITINLFLLPSWSQTEEDVRFAYRLAESTRGRVFFTAGRDLDRYVVWDYVSRKREILG</sequence>
<dbReference type="EMBL" id="SJPQ01000003">
    <property type="protein sequence ID" value="TWT87306.1"/>
    <property type="molecule type" value="Genomic_DNA"/>
</dbReference>
<dbReference type="CDD" id="cd00198">
    <property type="entry name" value="vWFA"/>
    <property type="match status" value="1"/>
</dbReference>
<evidence type="ECO:0000256" key="2">
    <source>
        <dbReference type="SAM" id="MobiDB-lite"/>
    </source>
</evidence>
<dbReference type="Proteomes" id="UP000315440">
    <property type="component" value="Unassembled WGS sequence"/>
</dbReference>
<feature type="compositionally biased region" description="Basic and acidic residues" evidence="2">
    <location>
        <begin position="338"/>
        <end position="348"/>
    </location>
</feature>
<evidence type="ECO:0008006" key="5">
    <source>
        <dbReference type="Google" id="ProtNLM"/>
    </source>
</evidence>
<feature type="region of interest" description="Disordered" evidence="2">
    <location>
        <begin position="330"/>
        <end position="361"/>
    </location>
</feature>
<evidence type="ECO:0000313" key="3">
    <source>
        <dbReference type="EMBL" id="TWT87306.1"/>
    </source>
</evidence>
<protein>
    <recommendedName>
        <fullName evidence="5">VWFA domain-containing protein</fullName>
    </recommendedName>
</protein>
<keyword evidence="1" id="KW-0175">Coiled coil</keyword>
<comment type="caution">
    <text evidence="3">The sequence shown here is derived from an EMBL/GenBank/DDBJ whole genome shotgun (WGS) entry which is preliminary data.</text>
</comment>
<dbReference type="AlphaFoldDB" id="A0A5C5ZJ79"/>
<accession>A0A5C5ZJ79</accession>
<gene>
    <name evidence="3" type="ORF">Mal64_28440</name>
</gene>
<dbReference type="OrthoDB" id="9766126at2"/>
<keyword evidence="4" id="KW-1185">Reference proteome</keyword>
<reference evidence="3 4" key="1">
    <citation type="submission" date="2019-02" db="EMBL/GenBank/DDBJ databases">
        <title>Deep-cultivation of Planctomycetes and their phenomic and genomic characterization uncovers novel biology.</title>
        <authorList>
            <person name="Wiegand S."/>
            <person name="Jogler M."/>
            <person name="Boedeker C."/>
            <person name="Pinto D."/>
            <person name="Vollmers J."/>
            <person name="Rivas-Marin E."/>
            <person name="Kohn T."/>
            <person name="Peeters S.H."/>
            <person name="Heuer A."/>
            <person name="Rast P."/>
            <person name="Oberbeckmann S."/>
            <person name="Bunk B."/>
            <person name="Jeske O."/>
            <person name="Meyerdierks A."/>
            <person name="Storesund J.E."/>
            <person name="Kallscheuer N."/>
            <person name="Luecker S."/>
            <person name="Lage O.M."/>
            <person name="Pohl T."/>
            <person name="Merkel B.J."/>
            <person name="Hornburger P."/>
            <person name="Mueller R.-W."/>
            <person name="Bruemmer F."/>
            <person name="Labrenz M."/>
            <person name="Spormann A.M."/>
            <person name="Op Den Camp H."/>
            <person name="Overmann J."/>
            <person name="Amann R."/>
            <person name="Jetten M.S.M."/>
            <person name="Mascher T."/>
            <person name="Medema M.H."/>
            <person name="Devos D.P."/>
            <person name="Kaster A.-K."/>
            <person name="Ovreas L."/>
            <person name="Rohde M."/>
            <person name="Galperin M.Y."/>
            <person name="Jogler C."/>
        </authorList>
    </citation>
    <scope>NUCLEOTIDE SEQUENCE [LARGE SCALE GENOMIC DNA]</scope>
    <source>
        <strain evidence="3 4">Mal64</strain>
    </source>
</reference>
<name>A0A5C5ZJ79_9BACT</name>
<feature type="coiled-coil region" evidence="1">
    <location>
        <begin position="183"/>
        <end position="210"/>
    </location>
</feature>